<evidence type="ECO:0000256" key="1">
    <source>
        <dbReference type="ARBA" id="ARBA00022676"/>
    </source>
</evidence>
<gene>
    <name evidence="4" type="ORF">BD809_107197</name>
</gene>
<feature type="domain" description="Glycosyltransferase 2-like" evidence="3">
    <location>
        <begin position="4"/>
        <end position="135"/>
    </location>
</feature>
<dbReference type="InterPro" id="IPR029044">
    <property type="entry name" value="Nucleotide-diphossugar_trans"/>
</dbReference>
<dbReference type="RefSeq" id="WP_148783181.1">
    <property type="nucleotide sequence ID" value="NZ_VNHU01000007.1"/>
</dbReference>
<accession>A0A5S5C1H7</accession>
<evidence type="ECO:0000259" key="3">
    <source>
        <dbReference type="Pfam" id="PF00535"/>
    </source>
</evidence>
<dbReference type="PANTHER" id="PTHR22916:SF51">
    <property type="entry name" value="GLYCOSYLTRANSFERASE EPSH-RELATED"/>
    <property type="match status" value="1"/>
</dbReference>
<evidence type="ECO:0000313" key="5">
    <source>
        <dbReference type="Proteomes" id="UP000324376"/>
    </source>
</evidence>
<dbReference type="OrthoDB" id="6307329at2"/>
<organism evidence="4 5">
    <name type="scientific">Aquimarina intermedia</name>
    <dbReference type="NCBI Taxonomy" id="350814"/>
    <lineage>
        <taxon>Bacteria</taxon>
        <taxon>Pseudomonadati</taxon>
        <taxon>Bacteroidota</taxon>
        <taxon>Flavobacteriia</taxon>
        <taxon>Flavobacteriales</taxon>
        <taxon>Flavobacteriaceae</taxon>
        <taxon>Aquimarina</taxon>
    </lineage>
</organism>
<protein>
    <submittedName>
        <fullName evidence="4">Glycosyltransferase involved in cell wall biosynthesis</fullName>
    </submittedName>
</protein>
<sequence length="346" mass="40653">MKLSIIIPMYNVDAYIERCIISILKQNLDPNMFELIIIDDGSSDKSPQVVQKYIETYSNITLYSQKNKGVGAARNQGIKLSKGEYIYFIDGDDYLVNSVFDLLLKSIEEFNLDILGFNSSKTAKSEFFFTSTKPISIAPDEIMDGTTFIAQNNYRNEVWWYIIKKDFLTNSQITFEEGRMLEDVIFTTALILRSNRIVSLKLDVHRYFIREDSILNLKNSNHYLHLIDDYKNVIYEFENVIKHLEEIGTIDFKCLQRMRSKQQSFTFFLIVRAFKSNMTYKVLLKYLKDIKKIKAYPLDKFLGYDYNGVTYLILTKIFDNRMTLFISFILFRSLRRVAAPLPVRFQ</sequence>
<keyword evidence="1" id="KW-0328">Glycosyltransferase</keyword>
<name>A0A5S5C1H7_9FLAO</name>
<dbReference type="Pfam" id="PF00535">
    <property type="entry name" value="Glycos_transf_2"/>
    <property type="match status" value="1"/>
</dbReference>
<keyword evidence="5" id="KW-1185">Reference proteome</keyword>
<dbReference type="Proteomes" id="UP000324376">
    <property type="component" value="Unassembled WGS sequence"/>
</dbReference>
<dbReference type="SUPFAM" id="SSF53448">
    <property type="entry name" value="Nucleotide-diphospho-sugar transferases"/>
    <property type="match status" value="1"/>
</dbReference>
<dbReference type="Gene3D" id="3.90.550.10">
    <property type="entry name" value="Spore Coat Polysaccharide Biosynthesis Protein SpsA, Chain A"/>
    <property type="match status" value="1"/>
</dbReference>
<dbReference type="PANTHER" id="PTHR22916">
    <property type="entry name" value="GLYCOSYLTRANSFERASE"/>
    <property type="match status" value="1"/>
</dbReference>
<proteinExistence type="predicted"/>
<evidence type="ECO:0000256" key="2">
    <source>
        <dbReference type="ARBA" id="ARBA00022679"/>
    </source>
</evidence>
<dbReference type="AlphaFoldDB" id="A0A5S5C1H7"/>
<comment type="caution">
    <text evidence="4">The sequence shown here is derived from an EMBL/GenBank/DDBJ whole genome shotgun (WGS) entry which is preliminary data.</text>
</comment>
<dbReference type="GO" id="GO:0016758">
    <property type="term" value="F:hexosyltransferase activity"/>
    <property type="evidence" value="ECO:0007669"/>
    <property type="project" value="UniProtKB-ARBA"/>
</dbReference>
<reference evidence="4 5" key="1">
    <citation type="submission" date="2019-07" db="EMBL/GenBank/DDBJ databases">
        <title>Genomic Encyclopedia of Archaeal and Bacterial Type Strains, Phase II (KMG-II): from individual species to whole genera.</title>
        <authorList>
            <person name="Goeker M."/>
        </authorList>
    </citation>
    <scope>NUCLEOTIDE SEQUENCE [LARGE SCALE GENOMIC DNA]</scope>
    <source>
        <strain evidence="4 5">DSM 17527</strain>
    </source>
</reference>
<dbReference type="InterPro" id="IPR001173">
    <property type="entry name" value="Glyco_trans_2-like"/>
</dbReference>
<evidence type="ECO:0000313" key="4">
    <source>
        <dbReference type="EMBL" id="TYP72312.1"/>
    </source>
</evidence>
<dbReference type="CDD" id="cd00761">
    <property type="entry name" value="Glyco_tranf_GTA_type"/>
    <property type="match status" value="1"/>
</dbReference>
<dbReference type="EMBL" id="VNHU01000007">
    <property type="protein sequence ID" value="TYP72312.1"/>
    <property type="molecule type" value="Genomic_DNA"/>
</dbReference>
<keyword evidence="2 4" id="KW-0808">Transferase</keyword>